<dbReference type="PANTHER" id="PTHR43243">
    <property type="entry name" value="INNER MEMBRANE TRANSPORTER YGJI-RELATED"/>
    <property type="match status" value="1"/>
</dbReference>
<feature type="transmembrane region" description="Helical" evidence="5">
    <location>
        <begin position="472"/>
        <end position="492"/>
    </location>
</feature>
<feature type="transmembrane region" description="Helical" evidence="5">
    <location>
        <begin position="378"/>
        <end position="397"/>
    </location>
</feature>
<proteinExistence type="predicted"/>
<comment type="subcellular location">
    <subcellularLocation>
        <location evidence="1">Membrane</location>
        <topology evidence="1">Multi-pass membrane protein</topology>
    </subcellularLocation>
</comment>
<evidence type="ECO:0000313" key="7">
    <source>
        <dbReference type="EMBL" id="CAD7274671.1"/>
    </source>
</evidence>
<keyword evidence="2 5" id="KW-0812">Transmembrane</keyword>
<dbReference type="AlphaFoldDB" id="A0A7R9BIN7"/>
<dbReference type="InterPro" id="IPR002293">
    <property type="entry name" value="AA/rel_permease1"/>
</dbReference>
<feature type="transmembrane region" description="Helical" evidence="5">
    <location>
        <begin position="195"/>
        <end position="214"/>
    </location>
</feature>
<dbReference type="EMBL" id="CAJPEX010000277">
    <property type="protein sequence ID" value="CAG0914823.1"/>
    <property type="molecule type" value="Genomic_DNA"/>
</dbReference>
<dbReference type="GO" id="GO:0097638">
    <property type="term" value="P:L-arginine import across plasma membrane"/>
    <property type="evidence" value="ECO:0007669"/>
    <property type="project" value="TreeGrafter"/>
</dbReference>
<feature type="transmembrane region" description="Helical" evidence="5">
    <location>
        <begin position="403"/>
        <end position="420"/>
    </location>
</feature>
<gene>
    <name evidence="7" type="ORF">NMOB1V02_LOCUS2494</name>
</gene>
<dbReference type="InterPro" id="IPR029485">
    <property type="entry name" value="CAT_C"/>
</dbReference>
<keyword evidence="3 5" id="KW-1133">Transmembrane helix</keyword>
<evidence type="ECO:0000259" key="6">
    <source>
        <dbReference type="Pfam" id="PF13906"/>
    </source>
</evidence>
<sequence>MGGKIIDRLMRRKYISSGELAESSLKRTLTTLDLTALGIGSTLGVGVYVLAGDVAKNSAGPSVVLSFAIAAIASVFAGLCYAEFGARVPRAGSAYVYSYVCVGELIAFIIGWNLILEYVIGTASVARGYSNYLDSLFDKKMQSAFRNITPIHDWLDSPTASEYLSSYFDFFALGICILLSLLLSFGVKESSKFNNVFTVLNLLVVVYVIIIGSFKADIKNWQIEPEEVENSGNYNVGDGGFFPFGINGMLSGAATCFYGFIGFDAVATTGEETKNPQRSIPIAIVVSLTFIFLAYFGISTVLTMMWPYYDQDPNSPLPTVFEAIGWPSAKWIVSIGALFGLSTSLLGAMFPLPRVVYAMAKDGLIFRFLAKVHSKYQTPMLATLLSGTFGGILAAIFDLNALVDMMSIGTLLAYTLVAHVDQYLLDDEALGQNLDSLFCLDDTRKFLDSLVRRKYMNPDEMVETSLKRTLNALDLTLLGIGSTLGVGVYVLAGDVAKNTAGPSVVLSFAIAAIASVFAGFCYAEFGARVPRAGSAYIYSYVCVGEFIAFIIGWTLILEYMIGTASVARGYSNYLDALFNKKMQAAFHEITPIHEWIDNPTVAEYLSPYLDFFAFAICVFLTLLLCFGVKESSKFNSVFTCLNLLVVVYVVIIGSINAKVKNWQIKPEEVQNPGNKLDIGDGGFFPFGINGMLSGAATCFYGFIGFDCVATTGEETKNPQRAIPIAIVVSLTFIFLAYFGVSTVLTMMWPYYDQDPYSPLPTVFEAIGWSSAKWVVSIGALFGLSTSLLGTMFPLPRVVYAMANDGLIFRCFSKVNARFKTPVIATLVSGTCGGILAAIFELSSLVDMMSIGTLLAYTLVAMCVLILSKEEVYYSKISSSTGVCFIGVNGILIFQEDSISGKSDAKWPIVLLVIFILMSLITVVIISRQPMNKHKLHFKVPLVPFLPAVSIWINIYLMMKLSDKTWIRFSVWMILGECDCIDLISKISLKMAMI</sequence>
<feature type="transmembrane region" description="Helical" evidence="5">
    <location>
        <begin position="32"/>
        <end position="51"/>
    </location>
</feature>
<dbReference type="Proteomes" id="UP000678499">
    <property type="component" value="Unassembled WGS sequence"/>
</dbReference>
<protein>
    <recommendedName>
        <fullName evidence="6">Cationic amino acid transporter C-terminal domain-containing protein</fullName>
    </recommendedName>
</protein>
<name>A0A7R9BIN7_9CRUS</name>
<evidence type="ECO:0000256" key="5">
    <source>
        <dbReference type="SAM" id="Phobius"/>
    </source>
</evidence>
<dbReference type="GO" id="GO:0015189">
    <property type="term" value="F:L-lysine transmembrane transporter activity"/>
    <property type="evidence" value="ECO:0007669"/>
    <property type="project" value="TreeGrafter"/>
</dbReference>
<organism evidence="7">
    <name type="scientific">Notodromas monacha</name>
    <dbReference type="NCBI Taxonomy" id="399045"/>
    <lineage>
        <taxon>Eukaryota</taxon>
        <taxon>Metazoa</taxon>
        <taxon>Ecdysozoa</taxon>
        <taxon>Arthropoda</taxon>
        <taxon>Crustacea</taxon>
        <taxon>Oligostraca</taxon>
        <taxon>Ostracoda</taxon>
        <taxon>Podocopa</taxon>
        <taxon>Podocopida</taxon>
        <taxon>Cypridocopina</taxon>
        <taxon>Cypridoidea</taxon>
        <taxon>Cyprididae</taxon>
        <taxon>Notodromas</taxon>
    </lineage>
</organism>
<feature type="transmembrane region" description="Helical" evidence="5">
    <location>
        <begin position="771"/>
        <end position="792"/>
    </location>
</feature>
<feature type="transmembrane region" description="Helical" evidence="5">
    <location>
        <begin position="282"/>
        <end position="309"/>
    </location>
</feature>
<dbReference type="FunFam" id="1.20.1740.10:FF:000010">
    <property type="entry name" value="probable cationic amino acid transporter"/>
    <property type="match status" value="1"/>
</dbReference>
<dbReference type="OrthoDB" id="3900342at2759"/>
<dbReference type="PANTHER" id="PTHR43243:SF105">
    <property type="entry name" value="CATIONIC AMINO ACID TRANSPORTER C-TERMINAL DOMAIN-CONTAINING PROTEIN"/>
    <property type="match status" value="1"/>
</dbReference>
<feature type="transmembrane region" description="Helical" evidence="5">
    <location>
        <begin position="683"/>
        <end position="703"/>
    </location>
</feature>
<dbReference type="GO" id="GO:0061459">
    <property type="term" value="F:L-arginine transmembrane transporter activity"/>
    <property type="evidence" value="ECO:0007669"/>
    <property type="project" value="TreeGrafter"/>
</dbReference>
<feature type="transmembrane region" description="Helical" evidence="5">
    <location>
        <begin position="608"/>
        <end position="627"/>
    </location>
</feature>
<feature type="transmembrane region" description="Helical" evidence="5">
    <location>
        <begin position="847"/>
        <end position="866"/>
    </location>
</feature>
<feature type="transmembrane region" description="Helical" evidence="5">
    <location>
        <begin position="535"/>
        <end position="556"/>
    </location>
</feature>
<keyword evidence="4 5" id="KW-0472">Membrane</keyword>
<feature type="transmembrane region" description="Helical" evidence="5">
    <location>
        <begin position="94"/>
        <end position="115"/>
    </location>
</feature>
<accession>A0A7R9BIN7</accession>
<evidence type="ECO:0000256" key="3">
    <source>
        <dbReference type="ARBA" id="ARBA00022989"/>
    </source>
</evidence>
<feature type="transmembrane region" description="Helical" evidence="5">
    <location>
        <begin position="329"/>
        <end position="357"/>
    </location>
</feature>
<feature type="transmembrane region" description="Helical" evidence="5">
    <location>
        <begin position="873"/>
        <end position="894"/>
    </location>
</feature>
<dbReference type="GO" id="GO:0005886">
    <property type="term" value="C:plasma membrane"/>
    <property type="evidence" value="ECO:0007669"/>
    <property type="project" value="TreeGrafter"/>
</dbReference>
<dbReference type="Pfam" id="PF13906">
    <property type="entry name" value="AA_permease_C"/>
    <property type="match status" value="1"/>
</dbReference>
<dbReference type="EMBL" id="OA882314">
    <property type="protein sequence ID" value="CAD7274671.1"/>
    <property type="molecule type" value="Genomic_DNA"/>
</dbReference>
<evidence type="ECO:0000256" key="2">
    <source>
        <dbReference type="ARBA" id="ARBA00022692"/>
    </source>
</evidence>
<feature type="transmembrane region" description="Helical" evidence="5">
    <location>
        <begin position="906"/>
        <end position="925"/>
    </location>
</feature>
<evidence type="ECO:0000313" key="8">
    <source>
        <dbReference type="Proteomes" id="UP000678499"/>
    </source>
</evidence>
<feature type="transmembrane region" description="Helical" evidence="5">
    <location>
        <begin position="822"/>
        <end position="841"/>
    </location>
</feature>
<dbReference type="Gene3D" id="1.20.1740.10">
    <property type="entry name" value="Amino acid/polyamine transporter I"/>
    <property type="match status" value="2"/>
</dbReference>
<feature type="transmembrane region" description="Helical" evidence="5">
    <location>
        <begin position="724"/>
        <end position="751"/>
    </location>
</feature>
<feature type="transmembrane region" description="Helical" evidence="5">
    <location>
        <begin position="164"/>
        <end position="183"/>
    </location>
</feature>
<evidence type="ECO:0000256" key="1">
    <source>
        <dbReference type="ARBA" id="ARBA00004141"/>
    </source>
</evidence>
<dbReference type="FunFam" id="1.20.1740.10:FF:000050">
    <property type="entry name" value="MGC157082 protein"/>
    <property type="match status" value="1"/>
</dbReference>
<evidence type="ECO:0000256" key="4">
    <source>
        <dbReference type="ARBA" id="ARBA00023136"/>
    </source>
</evidence>
<keyword evidence="8" id="KW-1185">Reference proteome</keyword>
<feature type="transmembrane region" description="Helical" evidence="5">
    <location>
        <begin position="634"/>
        <end position="655"/>
    </location>
</feature>
<feature type="domain" description="Cationic amino acid transporter C-terminal" evidence="6">
    <location>
        <begin position="937"/>
        <end position="975"/>
    </location>
</feature>
<feature type="transmembrane region" description="Helical" evidence="5">
    <location>
        <begin position="241"/>
        <end position="261"/>
    </location>
</feature>
<feature type="transmembrane region" description="Helical" evidence="5">
    <location>
        <begin position="63"/>
        <end position="82"/>
    </location>
</feature>
<reference evidence="7" key="1">
    <citation type="submission" date="2020-11" db="EMBL/GenBank/DDBJ databases">
        <authorList>
            <person name="Tran Van P."/>
        </authorList>
    </citation>
    <scope>NUCLEOTIDE SEQUENCE</scope>
</reference>
<dbReference type="GO" id="GO:0000064">
    <property type="term" value="F:L-ornithine transmembrane transporter activity"/>
    <property type="evidence" value="ECO:0007669"/>
    <property type="project" value="TreeGrafter"/>
</dbReference>
<dbReference type="Pfam" id="PF13520">
    <property type="entry name" value="AA_permease_2"/>
    <property type="match status" value="2"/>
</dbReference>
<feature type="transmembrane region" description="Helical" evidence="5">
    <location>
        <begin position="504"/>
        <end position="523"/>
    </location>
</feature>
<feature type="transmembrane region" description="Helical" evidence="5">
    <location>
        <begin position="937"/>
        <end position="958"/>
    </location>
</feature>